<proteinExistence type="predicted"/>
<protein>
    <submittedName>
        <fullName evidence="1">Uncharacterized protein</fullName>
    </submittedName>
</protein>
<reference evidence="1" key="1">
    <citation type="submission" date="2014-09" db="EMBL/GenBank/DDBJ databases">
        <authorList>
            <person name="Magalhaes I.L.F."/>
            <person name="Oliveira U."/>
            <person name="Santos F.R."/>
            <person name="Vidigal T.H.D.A."/>
            <person name="Brescovit A.D."/>
            <person name="Santos A.J."/>
        </authorList>
    </citation>
    <scope>NUCLEOTIDE SEQUENCE</scope>
    <source>
        <tissue evidence="1">Shoot tissue taken approximately 20 cm above the soil surface</tissue>
    </source>
</reference>
<sequence length="61" mass="6532">MLLYCELFFPAAAGDVDADGELPAVLGAHSANLPPPAIAGFCERIRHEGGAAKRRRWRRGG</sequence>
<reference evidence="1" key="2">
    <citation type="journal article" date="2015" name="Data Brief">
        <title>Shoot transcriptome of the giant reed, Arundo donax.</title>
        <authorList>
            <person name="Barrero R.A."/>
            <person name="Guerrero F.D."/>
            <person name="Moolhuijzen P."/>
            <person name="Goolsby J.A."/>
            <person name="Tidwell J."/>
            <person name="Bellgard S.E."/>
            <person name="Bellgard M.I."/>
        </authorList>
    </citation>
    <scope>NUCLEOTIDE SEQUENCE</scope>
    <source>
        <tissue evidence="1">Shoot tissue taken approximately 20 cm above the soil surface</tissue>
    </source>
</reference>
<dbReference type="AlphaFoldDB" id="A0A0A9GNR6"/>
<evidence type="ECO:0000313" key="1">
    <source>
        <dbReference type="EMBL" id="JAE24176.1"/>
    </source>
</evidence>
<name>A0A0A9GNR6_ARUDO</name>
<dbReference type="EMBL" id="GBRH01173720">
    <property type="protein sequence ID" value="JAE24176.1"/>
    <property type="molecule type" value="Transcribed_RNA"/>
</dbReference>
<accession>A0A0A9GNR6</accession>
<organism evidence="1">
    <name type="scientific">Arundo donax</name>
    <name type="common">Giant reed</name>
    <name type="synonym">Donax arundinaceus</name>
    <dbReference type="NCBI Taxonomy" id="35708"/>
    <lineage>
        <taxon>Eukaryota</taxon>
        <taxon>Viridiplantae</taxon>
        <taxon>Streptophyta</taxon>
        <taxon>Embryophyta</taxon>
        <taxon>Tracheophyta</taxon>
        <taxon>Spermatophyta</taxon>
        <taxon>Magnoliopsida</taxon>
        <taxon>Liliopsida</taxon>
        <taxon>Poales</taxon>
        <taxon>Poaceae</taxon>
        <taxon>PACMAD clade</taxon>
        <taxon>Arundinoideae</taxon>
        <taxon>Arundineae</taxon>
        <taxon>Arundo</taxon>
    </lineage>
</organism>